<evidence type="ECO:0000313" key="2">
    <source>
        <dbReference type="EMBL" id="KZZ94510.1"/>
    </source>
</evidence>
<dbReference type="VEuPathDB" id="FungiDB:AAP_01810"/>
<feature type="compositionally biased region" description="Polar residues" evidence="1">
    <location>
        <begin position="284"/>
        <end position="299"/>
    </location>
</feature>
<dbReference type="AlphaFoldDB" id="A0A166P5I1"/>
<name>A0A166P5I1_9EURO</name>
<comment type="caution">
    <text evidence="2">The sequence shown here is derived from an EMBL/GenBank/DDBJ whole genome shotgun (WGS) entry which is preliminary data.</text>
</comment>
<sequence>MWSVISAPEEEKDAEGAGKSHDNSYGINIFGKADIEGASETEEEEDDEDILFIPLGYPKIIPGEYYSGTDPEWLEFAKIAQDNKALADTKESLVKLVSNAASKNPALATNLGDSVQLMSYWIMHEFPYRAPPEYVRSGIEIGPDYIGWVSRVVPNEEAEKIKNMYSIEGLKEPLLGAWKLFLGQALNKVRNALGFEEDPSSTITPSALSTSGLGSHSISERDERHIDIILPSSSSSTWLLESNKSIQEPQATPPARQQDQQDPQQSQLPSILRNPLYRDFSRPSPGTTPDPSTVSSTFPTRRLLDAADPDFDIGEATAAYRRMASKAKSKFVIPPRGVFRLHGLVGLRGSKGQASIYASGYYQPQEKKWYNLSIELVSLIPVEQRPRGVSRPSSV</sequence>
<gene>
    <name evidence="2" type="ORF">AAP_01810</name>
</gene>
<proteinExistence type="predicted"/>
<feature type="region of interest" description="Disordered" evidence="1">
    <location>
        <begin position="244"/>
        <end position="301"/>
    </location>
</feature>
<feature type="compositionally biased region" description="Polar residues" evidence="1">
    <location>
        <begin position="200"/>
        <end position="217"/>
    </location>
</feature>
<feature type="region of interest" description="Disordered" evidence="1">
    <location>
        <begin position="1"/>
        <end position="23"/>
    </location>
</feature>
<evidence type="ECO:0000313" key="3">
    <source>
        <dbReference type="Proteomes" id="UP000242877"/>
    </source>
</evidence>
<keyword evidence="3" id="KW-1185">Reference proteome</keyword>
<feature type="compositionally biased region" description="Low complexity" evidence="1">
    <location>
        <begin position="249"/>
        <end position="270"/>
    </location>
</feature>
<dbReference type="EMBL" id="AZGZ01000006">
    <property type="protein sequence ID" value="KZZ94510.1"/>
    <property type="molecule type" value="Genomic_DNA"/>
</dbReference>
<protein>
    <submittedName>
        <fullName evidence="2">Uncharacterized protein</fullName>
    </submittedName>
</protein>
<dbReference type="Proteomes" id="UP000242877">
    <property type="component" value="Unassembled WGS sequence"/>
</dbReference>
<dbReference type="OrthoDB" id="8062037at2759"/>
<organism evidence="2 3">
    <name type="scientific">Ascosphaera apis ARSEF 7405</name>
    <dbReference type="NCBI Taxonomy" id="392613"/>
    <lineage>
        <taxon>Eukaryota</taxon>
        <taxon>Fungi</taxon>
        <taxon>Dikarya</taxon>
        <taxon>Ascomycota</taxon>
        <taxon>Pezizomycotina</taxon>
        <taxon>Eurotiomycetes</taxon>
        <taxon>Eurotiomycetidae</taxon>
        <taxon>Onygenales</taxon>
        <taxon>Ascosphaeraceae</taxon>
        <taxon>Ascosphaera</taxon>
    </lineage>
</organism>
<feature type="region of interest" description="Disordered" evidence="1">
    <location>
        <begin position="196"/>
        <end position="218"/>
    </location>
</feature>
<evidence type="ECO:0000256" key="1">
    <source>
        <dbReference type="SAM" id="MobiDB-lite"/>
    </source>
</evidence>
<accession>A0A166P5I1</accession>
<reference evidence="2 3" key="1">
    <citation type="journal article" date="2016" name="Genome Biol. Evol.">
        <title>Divergent and convergent evolution of fungal pathogenicity.</title>
        <authorList>
            <person name="Shang Y."/>
            <person name="Xiao G."/>
            <person name="Zheng P."/>
            <person name="Cen K."/>
            <person name="Zhan S."/>
            <person name="Wang C."/>
        </authorList>
    </citation>
    <scope>NUCLEOTIDE SEQUENCE [LARGE SCALE GENOMIC DNA]</scope>
    <source>
        <strain evidence="2 3">ARSEF 7405</strain>
    </source>
</reference>